<evidence type="ECO:0000256" key="2">
    <source>
        <dbReference type="ARBA" id="ARBA00022679"/>
    </source>
</evidence>
<dbReference type="InterPro" id="IPR013216">
    <property type="entry name" value="Methyltransf_11"/>
</dbReference>
<proteinExistence type="predicted"/>
<keyword evidence="6" id="KW-1185">Reference proteome</keyword>
<accession>A0A4Z1D601</accession>
<dbReference type="RefSeq" id="WP_135793612.1">
    <property type="nucleotide sequence ID" value="NZ_BNBQ01000010.1"/>
</dbReference>
<dbReference type="GO" id="GO:0008757">
    <property type="term" value="F:S-adenosylmethionine-dependent methyltransferase activity"/>
    <property type="evidence" value="ECO:0007669"/>
    <property type="project" value="InterPro"/>
</dbReference>
<evidence type="ECO:0000313" key="5">
    <source>
        <dbReference type="EMBL" id="TGN77375.1"/>
    </source>
</evidence>
<dbReference type="Proteomes" id="UP000298513">
    <property type="component" value="Unassembled WGS sequence"/>
</dbReference>
<evidence type="ECO:0000313" key="6">
    <source>
        <dbReference type="Proteomes" id="UP000298513"/>
    </source>
</evidence>
<keyword evidence="2 5" id="KW-0808">Transferase</keyword>
<dbReference type="AlphaFoldDB" id="A0A4Z1D601"/>
<organism evidence="5 6">
    <name type="scientific">Streptomyces griseoluteus</name>
    <dbReference type="NCBI Taxonomy" id="29306"/>
    <lineage>
        <taxon>Bacteria</taxon>
        <taxon>Bacillati</taxon>
        <taxon>Actinomycetota</taxon>
        <taxon>Actinomycetes</taxon>
        <taxon>Kitasatosporales</taxon>
        <taxon>Streptomycetaceae</taxon>
        <taxon>Streptomyces</taxon>
    </lineage>
</organism>
<dbReference type="SUPFAM" id="SSF53335">
    <property type="entry name" value="S-adenosyl-L-methionine-dependent methyltransferases"/>
    <property type="match status" value="1"/>
</dbReference>
<dbReference type="GO" id="GO:0032259">
    <property type="term" value="P:methylation"/>
    <property type="evidence" value="ECO:0007669"/>
    <property type="project" value="UniProtKB-KW"/>
</dbReference>
<protein>
    <submittedName>
        <fullName evidence="5">Class I SAM-dependent methyltransferase</fullName>
    </submittedName>
</protein>
<reference evidence="5 6" key="1">
    <citation type="submission" date="2019-04" db="EMBL/GenBank/DDBJ databases">
        <title>Streptomyces sp. nov. Bv016 isolated from bark of Buahinia variegata.</title>
        <authorList>
            <person name="Kanchanasin P."/>
            <person name="Tanasupawat S."/>
            <person name="Yuki M."/>
            <person name="Kudo T."/>
        </authorList>
    </citation>
    <scope>NUCLEOTIDE SEQUENCE [LARGE SCALE GENOMIC DNA]</scope>
    <source>
        <strain evidence="5 6">JCM 4765</strain>
    </source>
</reference>
<evidence type="ECO:0000256" key="3">
    <source>
        <dbReference type="ARBA" id="ARBA00022691"/>
    </source>
</evidence>
<dbReference type="GeneID" id="91533534"/>
<dbReference type="PANTHER" id="PTHR43464:SF19">
    <property type="entry name" value="UBIQUINONE BIOSYNTHESIS O-METHYLTRANSFERASE, MITOCHONDRIAL"/>
    <property type="match status" value="1"/>
</dbReference>
<dbReference type="Pfam" id="PF08241">
    <property type="entry name" value="Methyltransf_11"/>
    <property type="match status" value="1"/>
</dbReference>
<dbReference type="PANTHER" id="PTHR43464">
    <property type="entry name" value="METHYLTRANSFERASE"/>
    <property type="match status" value="1"/>
</dbReference>
<comment type="caution">
    <text evidence="5">The sequence shown here is derived from an EMBL/GenBank/DDBJ whole genome shotgun (WGS) entry which is preliminary data.</text>
</comment>
<dbReference type="InterPro" id="IPR029063">
    <property type="entry name" value="SAM-dependent_MTases_sf"/>
</dbReference>
<name>A0A4Z1D601_STRGP</name>
<keyword evidence="3" id="KW-0949">S-adenosyl-L-methionine</keyword>
<keyword evidence="1 5" id="KW-0489">Methyltransferase</keyword>
<sequence length="277" mass="29891">MSNLELAPSVMRFYGETVNEDDRLRTSADGRMELARTQELLRRFLPPAPARVLDVGGGTGIHADWLVRDGYDVTLVDPVPRHVESASAVCSAVVGDARDLSEPDDSFDVVQLLGPLYHLPDPKDRRTALAEAHRVVKPGGLVAAAAINRYASLFEHVTYAHLHTERIRDSVSKILETAVYDGVRGFTLSYFHRAEELVSELVASGLTDVQVFGIEGPAWSLVKTAEQQPGEGPTDELIASAMEAARMAEPYPELLAASSHLLAVGRAPADISGGGAR</sequence>
<gene>
    <name evidence="5" type="ORF">E5082_25560</name>
</gene>
<dbReference type="CDD" id="cd02440">
    <property type="entry name" value="AdoMet_MTases"/>
    <property type="match status" value="1"/>
</dbReference>
<dbReference type="Gene3D" id="3.40.50.150">
    <property type="entry name" value="Vaccinia Virus protein VP39"/>
    <property type="match status" value="1"/>
</dbReference>
<feature type="domain" description="Methyltransferase type 11" evidence="4">
    <location>
        <begin position="53"/>
        <end position="143"/>
    </location>
</feature>
<evidence type="ECO:0000259" key="4">
    <source>
        <dbReference type="Pfam" id="PF08241"/>
    </source>
</evidence>
<evidence type="ECO:0000256" key="1">
    <source>
        <dbReference type="ARBA" id="ARBA00022603"/>
    </source>
</evidence>
<dbReference type="EMBL" id="SRRU01000010">
    <property type="protein sequence ID" value="TGN77375.1"/>
    <property type="molecule type" value="Genomic_DNA"/>
</dbReference>